<dbReference type="Pfam" id="PF02541">
    <property type="entry name" value="Ppx-GppA"/>
    <property type="match status" value="1"/>
</dbReference>
<dbReference type="Gene3D" id="3.30.420.40">
    <property type="match status" value="1"/>
</dbReference>
<gene>
    <name evidence="2" type="ORF">HCX48_03080</name>
</gene>
<dbReference type="EMBL" id="JAATWB010000001">
    <property type="protein sequence ID" value="NJA88205.1"/>
    <property type="molecule type" value="Genomic_DNA"/>
</dbReference>
<organism evidence="2 3">
    <name type="scientific">Rhodocyclus gracilis</name>
    <dbReference type="NCBI Taxonomy" id="2929842"/>
    <lineage>
        <taxon>Bacteria</taxon>
        <taxon>Pseudomonadati</taxon>
        <taxon>Pseudomonadota</taxon>
        <taxon>Betaproteobacteria</taxon>
        <taxon>Rhodocyclales</taxon>
        <taxon>Rhodocyclaceae</taxon>
        <taxon>Rhodocyclus</taxon>
    </lineage>
</organism>
<dbReference type="InterPro" id="IPR043129">
    <property type="entry name" value="ATPase_NBD"/>
</dbReference>
<keyword evidence="3" id="KW-1185">Reference proteome</keyword>
<proteinExistence type="predicted"/>
<evidence type="ECO:0000259" key="1">
    <source>
        <dbReference type="Pfam" id="PF02541"/>
    </source>
</evidence>
<dbReference type="RefSeq" id="WP_167680796.1">
    <property type="nucleotide sequence ID" value="NZ_JAATWB010000001.1"/>
</dbReference>
<dbReference type="Gene3D" id="3.30.420.150">
    <property type="entry name" value="Exopolyphosphatase. Domain 2"/>
    <property type="match status" value="1"/>
</dbReference>
<sequence length="363" mass="37625">MASRAALCRVLQRASLGVCLVGGGLAHAGDCRVAFDMGSSGIRAGASNSAATARADIDYLSPQWSGRGVRDTLVPTIAALNALPRQAAFASECARVGGGFSAWRFALAHEPVALVSMLAEIHTASGVAVLVIPPLQEGAYGYVAARQLLGDRLQTSHVLDIGGGSLQIAGASTSFVDTLGQKVWYRQLCELAGAPADEACHLQPMLPASLALAREALAKRLAGVRAALPEGATMTAISRPVTRGVLPALTRLDGNPAPQLSQARIRAAIDHLSALRVEASAALAGIAPEHAAYLLSDLLLLDGLLQATGGDAIQVAEIDLTNLPGLLADDRAYAWERHYACYLARLGERGLAAYASDPETCAP</sequence>
<accession>A0ABX0WFQ5</accession>
<comment type="caution">
    <text evidence="2">The sequence shown here is derived from an EMBL/GenBank/DDBJ whole genome shotgun (WGS) entry which is preliminary data.</text>
</comment>
<reference evidence="3" key="1">
    <citation type="submission" date="2020-03" db="EMBL/GenBank/DDBJ databases">
        <title>Whole-genome sequence of the purple nonsulfur bacterium Rhodocyclus tenuis DSM112.</title>
        <authorList>
            <person name="Kyndt J.A."/>
            <person name="Meyer T.E."/>
        </authorList>
    </citation>
    <scope>NUCLEOTIDE SEQUENCE [LARGE SCALE GENOMIC DNA]</scope>
    <source>
        <strain evidence="3">DSM 112</strain>
    </source>
</reference>
<protein>
    <recommendedName>
        <fullName evidence="1">Ppx/GppA phosphatase N-terminal domain-containing protein</fullName>
    </recommendedName>
</protein>
<feature type="domain" description="Ppx/GppA phosphatase N-terminal" evidence="1">
    <location>
        <begin position="118"/>
        <end position="317"/>
    </location>
</feature>
<dbReference type="Proteomes" id="UP000720344">
    <property type="component" value="Unassembled WGS sequence"/>
</dbReference>
<dbReference type="InterPro" id="IPR003695">
    <property type="entry name" value="Ppx_GppA_N"/>
</dbReference>
<evidence type="ECO:0000313" key="2">
    <source>
        <dbReference type="EMBL" id="NJA88205.1"/>
    </source>
</evidence>
<dbReference type="SUPFAM" id="SSF53067">
    <property type="entry name" value="Actin-like ATPase domain"/>
    <property type="match status" value="1"/>
</dbReference>
<evidence type="ECO:0000313" key="3">
    <source>
        <dbReference type="Proteomes" id="UP000720344"/>
    </source>
</evidence>
<name>A0ABX0WFQ5_9RHOO</name>